<dbReference type="PIRSF" id="PIRSF026991">
    <property type="entry name" value="Mnd1"/>
    <property type="match status" value="1"/>
</dbReference>
<evidence type="ECO:0000259" key="11">
    <source>
        <dbReference type="Pfam" id="PF18517"/>
    </source>
</evidence>
<keyword evidence="5" id="KW-0233">DNA recombination</keyword>
<feature type="domain" description="Mnd1 HTH" evidence="10">
    <location>
        <begin position="16"/>
        <end position="75"/>
    </location>
</feature>
<keyword evidence="7" id="KW-0469">Meiosis</keyword>
<gene>
    <name evidence="12" type="primary">MND1_1</name>
</gene>
<dbReference type="GO" id="GO:0007131">
    <property type="term" value="P:reciprocal meiotic recombination"/>
    <property type="evidence" value="ECO:0007669"/>
    <property type="project" value="InterPro"/>
</dbReference>
<comment type="subcellular location">
    <subcellularLocation>
        <location evidence="1 8">Nucleus</location>
    </subcellularLocation>
</comment>
<name>A0A2H8TDJ0_9HEMI</name>
<organism evidence="12">
    <name type="scientific">Melanaphis sacchari</name>
    <dbReference type="NCBI Taxonomy" id="742174"/>
    <lineage>
        <taxon>Eukaryota</taxon>
        <taxon>Metazoa</taxon>
        <taxon>Ecdysozoa</taxon>
        <taxon>Arthropoda</taxon>
        <taxon>Hexapoda</taxon>
        <taxon>Insecta</taxon>
        <taxon>Pterygota</taxon>
        <taxon>Neoptera</taxon>
        <taxon>Paraneoptera</taxon>
        <taxon>Hemiptera</taxon>
        <taxon>Sternorrhyncha</taxon>
        <taxon>Aphidomorpha</taxon>
        <taxon>Aphidoidea</taxon>
        <taxon>Aphididae</taxon>
        <taxon>Aphidini</taxon>
        <taxon>Melanaphis</taxon>
    </lineage>
</organism>
<evidence type="ECO:0000256" key="8">
    <source>
        <dbReference type="PIRNR" id="PIRNR026991"/>
    </source>
</evidence>
<evidence type="ECO:0000259" key="10">
    <source>
        <dbReference type="Pfam" id="PF03962"/>
    </source>
</evidence>
<dbReference type="GO" id="GO:0005634">
    <property type="term" value="C:nucleus"/>
    <property type="evidence" value="ECO:0007669"/>
    <property type="project" value="UniProtKB-SubCell"/>
</dbReference>
<dbReference type="Pfam" id="PF03962">
    <property type="entry name" value="Mnd1"/>
    <property type="match status" value="1"/>
</dbReference>
<accession>A0A2H8TDJ0</accession>
<dbReference type="InterPro" id="IPR005647">
    <property type="entry name" value="Mnd1"/>
</dbReference>
<keyword evidence="4 9" id="KW-0175">Coiled coil</keyword>
<feature type="coiled-coil region" evidence="9">
    <location>
        <begin position="79"/>
        <end position="147"/>
    </location>
</feature>
<evidence type="ECO:0000256" key="5">
    <source>
        <dbReference type="ARBA" id="ARBA00023172"/>
    </source>
</evidence>
<sequence>MSKRKQVSAEEKRTRMLDLFHEKKDFYQLKELEKIAPKEKQIIVQSVKDVIQNLVDDGLVDTDKIGTSVYFWSFPSKAKISKKNVLDNTKTKLDEYEKKLKQNLEIIEKEKAKKEITDERQALLSKLKTLDEEKLRLESELKKYEDSNPVEYERMKKSIEVAKEAGNRWTENVFSVKSWCKKKFFLEDSVIDKQFGIPEELDYIE</sequence>
<dbReference type="InterPro" id="IPR040661">
    <property type="entry name" value="LZ3wCH"/>
</dbReference>
<evidence type="ECO:0000256" key="6">
    <source>
        <dbReference type="ARBA" id="ARBA00023242"/>
    </source>
</evidence>
<dbReference type="InterPro" id="IPR040453">
    <property type="entry name" value="Mnd1_HTH"/>
</dbReference>
<evidence type="ECO:0000256" key="9">
    <source>
        <dbReference type="SAM" id="Coils"/>
    </source>
</evidence>
<dbReference type="GO" id="GO:0003690">
    <property type="term" value="F:double-stranded DNA binding"/>
    <property type="evidence" value="ECO:0007669"/>
    <property type="project" value="InterPro"/>
</dbReference>
<comment type="function">
    <text evidence="8">Required for proper homologous chromosome pairing and efficient cross-over and intragenic recombination during meiosis.</text>
</comment>
<evidence type="ECO:0000256" key="3">
    <source>
        <dbReference type="ARBA" id="ARBA00013726"/>
    </source>
</evidence>
<dbReference type="Pfam" id="PF18517">
    <property type="entry name" value="LZ3wCH"/>
    <property type="match status" value="1"/>
</dbReference>
<reference evidence="12" key="1">
    <citation type="submission" date="2017-10" db="EMBL/GenBank/DDBJ databases">
        <title>Transcriptome Assembly of Sugarcane Aphid Adults.</title>
        <authorList>
            <person name="Scully E.D."/>
            <person name="Palmer N.A."/>
            <person name="Geib S.M."/>
            <person name="Sarath G."/>
            <person name="Sattler S.E."/>
        </authorList>
    </citation>
    <scope>NUCLEOTIDE SEQUENCE</scope>
    <source>
        <tissue evidence="12">Whole body</tissue>
    </source>
</reference>
<proteinExistence type="inferred from homology"/>
<dbReference type="EMBL" id="GFXV01000368">
    <property type="protein sequence ID" value="MBW12173.1"/>
    <property type="molecule type" value="Transcribed_RNA"/>
</dbReference>
<evidence type="ECO:0000256" key="4">
    <source>
        <dbReference type="ARBA" id="ARBA00023054"/>
    </source>
</evidence>
<dbReference type="PANTHER" id="PTHR31398:SF0">
    <property type="entry name" value="MEIOTIC NUCLEAR DIVISION PROTEIN 1 HOMOLOG"/>
    <property type="match status" value="1"/>
</dbReference>
<evidence type="ECO:0000256" key="1">
    <source>
        <dbReference type="ARBA" id="ARBA00004123"/>
    </source>
</evidence>
<evidence type="ECO:0000256" key="2">
    <source>
        <dbReference type="ARBA" id="ARBA00005981"/>
    </source>
</evidence>
<feature type="domain" description="Leucine zipper with capping helix" evidence="11">
    <location>
        <begin position="150"/>
        <end position="204"/>
    </location>
</feature>
<dbReference type="OrthoDB" id="273345at2759"/>
<protein>
    <recommendedName>
        <fullName evidence="3 8">Meiotic nuclear division protein 1 homolog</fullName>
    </recommendedName>
</protein>
<evidence type="ECO:0000256" key="7">
    <source>
        <dbReference type="ARBA" id="ARBA00023254"/>
    </source>
</evidence>
<keyword evidence="6 8" id="KW-0539">Nucleus</keyword>
<dbReference type="PANTHER" id="PTHR31398">
    <property type="entry name" value="MEIOTIC NUCLEAR DIVISION PROTEIN 1 HOMOLOG"/>
    <property type="match status" value="1"/>
</dbReference>
<evidence type="ECO:0000313" key="12">
    <source>
        <dbReference type="EMBL" id="MBW12173.1"/>
    </source>
</evidence>
<comment type="similarity">
    <text evidence="2 8">Belongs to the MND1 family.</text>
</comment>
<dbReference type="AlphaFoldDB" id="A0A2H8TDJ0"/>